<dbReference type="CDD" id="cd00082">
    <property type="entry name" value="HisKA"/>
    <property type="match status" value="1"/>
</dbReference>
<keyword evidence="4" id="KW-0808">Transferase</keyword>
<dbReference type="InterPro" id="IPR004358">
    <property type="entry name" value="Sig_transdc_His_kin-like_C"/>
</dbReference>
<dbReference type="RefSeq" id="WP_154364369.1">
    <property type="nucleotide sequence ID" value="NZ_CANMYZ010000004.1"/>
</dbReference>
<reference evidence="7 8" key="1">
    <citation type="submission" date="2019-11" db="EMBL/GenBank/DDBJ databases">
        <title>Maribacter lutea sp. nov., a marine bacterium isolated from intertidal sand.</title>
        <authorList>
            <person name="Liu A."/>
        </authorList>
    </citation>
    <scope>NUCLEOTIDE SEQUENCE [LARGE SCALE GENOMIC DNA]</scope>
    <source>
        <strain evidence="7 8">RZ05</strain>
    </source>
</reference>
<dbReference type="InterPro" id="IPR036890">
    <property type="entry name" value="HATPase_C_sf"/>
</dbReference>
<dbReference type="SUPFAM" id="SSF55874">
    <property type="entry name" value="ATPase domain of HSP90 chaperone/DNA topoisomerase II/histidine kinase"/>
    <property type="match status" value="1"/>
</dbReference>
<dbReference type="AlphaFoldDB" id="A0A6I2MK79"/>
<evidence type="ECO:0000259" key="6">
    <source>
        <dbReference type="PROSITE" id="PS50109"/>
    </source>
</evidence>
<proteinExistence type="predicted"/>
<keyword evidence="3" id="KW-0597">Phosphoprotein</keyword>
<dbReference type="SMART" id="SM00387">
    <property type="entry name" value="HATPase_c"/>
    <property type="match status" value="1"/>
</dbReference>
<keyword evidence="8" id="KW-1185">Reference proteome</keyword>
<comment type="caution">
    <text evidence="7">The sequence shown here is derived from an EMBL/GenBank/DDBJ whole genome shotgun (WGS) entry which is preliminary data.</text>
</comment>
<dbReference type="OrthoDB" id="9806995at2"/>
<name>A0A6I2MK79_9FLAO</name>
<evidence type="ECO:0000313" key="7">
    <source>
        <dbReference type="EMBL" id="MRX63502.1"/>
    </source>
</evidence>
<dbReference type="InterPro" id="IPR036097">
    <property type="entry name" value="HisK_dim/P_sf"/>
</dbReference>
<protein>
    <recommendedName>
        <fullName evidence="2">histidine kinase</fullName>
        <ecNumber evidence="2">2.7.13.3</ecNumber>
    </recommendedName>
</protein>
<evidence type="ECO:0000256" key="5">
    <source>
        <dbReference type="ARBA" id="ARBA00022777"/>
    </source>
</evidence>
<evidence type="ECO:0000256" key="1">
    <source>
        <dbReference type="ARBA" id="ARBA00000085"/>
    </source>
</evidence>
<feature type="domain" description="Histidine kinase" evidence="6">
    <location>
        <begin position="155"/>
        <end position="362"/>
    </location>
</feature>
<dbReference type="Gene3D" id="1.10.287.130">
    <property type="match status" value="1"/>
</dbReference>
<dbReference type="SUPFAM" id="SSF47384">
    <property type="entry name" value="Homodimeric domain of signal transducing histidine kinase"/>
    <property type="match status" value="1"/>
</dbReference>
<comment type="catalytic activity">
    <reaction evidence="1">
        <text>ATP + protein L-histidine = ADP + protein N-phospho-L-histidine.</text>
        <dbReference type="EC" id="2.7.13.3"/>
    </reaction>
</comment>
<dbReference type="Pfam" id="PF00512">
    <property type="entry name" value="HisKA"/>
    <property type="match status" value="1"/>
</dbReference>
<dbReference type="EMBL" id="WKJH01000002">
    <property type="protein sequence ID" value="MRX63502.1"/>
    <property type="molecule type" value="Genomic_DNA"/>
</dbReference>
<dbReference type="InterPro" id="IPR003661">
    <property type="entry name" value="HisK_dim/P_dom"/>
</dbReference>
<dbReference type="GO" id="GO:0000155">
    <property type="term" value="F:phosphorelay sensor kinase activity"/>
    <property type="evidence" value="ECO:0007669"/>
    <property type="project" value="InterPro"/>
</dbReference>
<dbReference type="PANTHER" id="PTHR43065">
    <property type="entry name" value="SENSOR HISTIDINE KINASE"/>
    <property type="match status" value="1"/>
</dbReference>
<dbReference type="SMART" id="SM00388">
    <property type="entry name" value="HisKA"/>
    <property type="match status" value="1"/>
</dbReference>
<dbReference type="PRINTS" id="PR00344">
    <property type="entry name" value="BCTRLSENSOR"/>
</dbReference>
<gene>
    <name evidence="7" type="ORF">GJ691_04905</name>
</gene>
<dbReference type="PROSITE" id="PS50109">
    <property type="entry name" value="HIS_KIN"/>
    <property type="match status" value="1"/>
</dbReference>
<dbReference type="Gene3D" id="3.30.565.10">
    <property type="entry name" value="Histidine kinase-like ATPase, C-terminal domain"/>
    <property type="match status" value="1"/>
</dbReference>
<dbReference type="Proteomes" id="UP000443153">
    <property type="component" value="Unassembled WGS sequence"/>
</dbReference>
<dbReference type="FunFam" id="3.30.565.10:FF:000006">
    <property type="entry name" value="Sensor histidine kinase WalK"/>
    <property type="match status" value="1"/>
</dbReference>
<dbReference type="CDD" id="cd00075">
    <property type="entry name" value="HATPase"/>
    <property type="match status" value="1"/>
</dbReference>
<evidence type="ECO:0000313" key="8">
    <source>
        <dbReference type="Proteomes" id="UP000443153"/>
    </source>
</evidence>
<dbReference type="EC" id="2.7.13.3" evidence="2"/>
<organism evidence="7 8">
    <name type="scientific">Maribacter luteus</name>
    <dbReference type="NCBI Taxonomy" id="2594478"/>
    <lineage>
        <taxon>Bacteria</taxon>
        <taxon>Pseudomonadati</taxon>
        <taxon>Bacteroidota</taxon>
        <taxon>Flavobacteriia</taxon>
        <taxon>Flavobacteriales</taxon>
        <taxon>Flavobacteriaceae</taxon>
        <taxon>Maribacter</taxon>
    </lineage>
</organism>
<keyword evidence="5" id="KW-0418">Kinase</keyword>
<accession>A0A6I2MK79</accession>
<evidence type="ECO:0000256" key="2">
    <source>
        <dbReference type="ARBA" id="ARBA00012438"/>
    </source>
</evidence>
<evidence type="ECO:0000256" key="4">
    <source>
        <dbReference type="ARBA" id="ARBA00022679"/>
    </source>
</evidence>
<sequence length="362" mass="40903">MNSTEAILKERIKELTCLHEVNSIIVNSDYDQLHLSLEAIAYCLKKAWQFNTYAEVEIKSASYYVKTKGFNPSMVTIKSDIKVFNNADGHILVGYPTNKYAKSDFLEEEVALLNNVSLVVSNLMERKQIKDSEEKVKRQIERTDRLHILGEITAGIAHELNTPLANILGFTELLKERFSDREAARDLQKIVDNTIFSREIVKKLMFFACEMPQEMDVIQLNPIVDNVLELLRPSFKAKNLRLSKSFGVQKVHLKADTVQLTQVLFNLIMNAVYYSPIEGEINVHIEEEGKNVQIHISDEGPGIDSEIGEKIFEPFFTTKTIGEGSGLGLSVVHGIISSHKGSISHRQNHPKGTVFTVNFPKL</sequence>
<dbReference type="InterPro" id="IPR005467">
    <property type="entry name" value="His_kinase_dom"/>
</dbReference>
<dbReference type="Pfam" id="PF02518">
    <property type="entry name" value="HATPase_c"/>
    <property type="match status" value="1"/>
</dbReference>
<dbReference type="InterPro" id="IPR003594">
    <property type="entry name" value="HATPase_dom"/>
</dbReference>
<evidence type="ECO:0000256" key="3">
    <source>
        <dbReference type="ARBA" id="ARBA00022553"/>
    </source>
</evidence>